<keyword evidence="4" id="KW-1185">Reference proteome</keyword>
<dbReference type="Proteomes" id="UP000041254">
    <property type="component" value="Unassembled WGS sequence"/>
</dbReference>
<feature type="region of interest" description="Disordered" evidence="1">
    <location>
        <begin position="1331"/>
        <end position="1366"/>
    </location>
</feature>
<dbReference type="OrthoDB" id="18982at2759"/>
<dbReference type="PANTHER" id="PTHR47691:SF3">
    <property type="entry name" value="HTH-TYPE TRANSCRIPTIONAL REGULATOR RV0890C-RELATED"/>
    <property type="match status" value="1"/>
</dbReference>
<dbReference type="SUPFAM" id="SSF52540">
    <property type="entry name" value="P-loop containing nucleoside triphosphate hydrolases"/>
    <property type="match status" value="1"/>
</dbReference>
<name>A0A0G4ENP1_VITBC</name>
<dbReference type="STRING" id="1169540.A0A0G4ENP1"/>
<dbReference type="PANTHER" id="PTHR47691">
    <property type="entry name" value="REGULATOR-RELATED"/>
    <property type="match status" value="1"/>
</dbReference>
<feature type="region of interest" description="Disordered" evidence="1">
    <location>
        <begin position="816"/>
        <end position="858"/>
    </location>
</feature>
<feature type="region of interest" description="Disordered" evidence="1">
    <location>
        <begin position="1"/>
        <end position="87"/>
    </location>
</feature>
<dbReference type="OMA" id="NCEARER"/>
<dbReference type="Gene3D" id="1.10.150.50">
    <property type="entry name" value="Transcription Factor, Ets-1"/>
    <property type="match status" value="1"/>
</dbReference>
<dbReference type="InterPro" id="IPR027417">
    <property type="entry name" value="P-loop_NTPase"/>
</dbReference>
<feature type="region of interest" description="Disordered" evidence="1">
    <location>
        <begin position="2048"/>
        <end position="2068"/>
    </location>
</feature>
<feature type="region of interest" description="Disordered" evidence="1">
    <location>
        <begin position="2083"/>
        <end position="2112"/>
    </location>
</feature>
<gene>
    <name evidence="3" type="ORF">Vbra_20579</name>
</gene>
<dbReference type="Gene3D" id="3.40.50.300">
    <property type="entry name" value="P-loop containing nucleotide triphosphate hydrolases"/>
    <property type="match status" value="1"/>
</dbReference>
<feature type="compositionally biased region" description="Pro residues" evidence="1">
    <location>
        <begin position="59"/>
        <end position="68"/>
    </location>
</feature>
<feature type="compositionally biased region" description="Basic and acidic residues" evidence="1">
    <location>
        <begin position="1331"/>
        <end position="1342"/>
    </location>
</feature>
<dbReference type="SMART" id="SM00028">
    <property type="entry name" value="TPR"/>
    <property type="match status" value="5"/>
</dbReference>
<feature type="compositionally biased region" description="Polar residues" evidence="1">
    <location>
        <begin position="1412"/>
        <end position="1423"/>
    </location>
</feature>
<evidence type="ECO:0000259" key="2">
    <source>
        <dbReference type="PROSITE" id="PS50105"/>
    </source>
</evidence>
<dbReference type="InParanoid" id="A0A0G4ENP1"/>
<dbReference type="InterPro" id="IPR013761">
    <property type="entry name" value="SAM/pointed_sf"/>
</dbReference>
<protein>
    <recommendedName>
        <fullName evidence="2">SAM domain-containing protein</fullName>
    </recommendedName>
</protein>
<feature type="compositionally biased region" description="Low complexity" evidence="1">
    <location>
        <begin position="822"/>
        <end position="847"/>
    </location>
</feature>
<feature type="region of interest" description="Disordered" evidence="1">
    <location>
        <begin position="1249"/>
        <end position="1283"/>
    </location>
</feature>
<dbReference type="InterPro" id="IPR024983">
    <property type="entry name" value="CHAT_dom"/>
</dbReference>
<dbReference type="Pfam" id="PF05729">
    <property type="entry name" value="NACHT"/>
    <property type="match status" value="1"/>
</dbReference>
<sequence>MQRSSSRAPEERRSSEEVAQSEHGAQDTIDTRDSGQAATSAEVSAETTAQPQQKAVSPSPSPSPSPPHHPPHPPHQSSEASEEETLLQKSKFLSQDAHAHTAEEPLPVGDGHFTQPSQFGGGESLSPLMAQLSLARDRSGPDPHDVLKWTVDDTASWLGQNSLGLLADKFREHGISGDVLFEVTREDLAEMGITSVGDRRRLLRAIDQLKIDANARASYSVDLAVVGCSPLVYVDPGTGAFNPLDLLDVDSEQELLVRAMTDAKRSCSYLFSYGTAESLSHIMQLGCQVLHFTGHTTPEGKLLLENSSGGATELQADSLCDLFRSPGPSSFVQRGTSCQCVVLSSCNSRAVASAFLDAGAQHVVAVETDQKVLDTAARKFAYAFYHSLLVGNSIKQSFKHACWLVRHSPEIPSPQQESNKFVLLPAAADHSEVLFSSLPTGLFVDRSIRRATANLPHINMDLVVGRQVEMWEVSRAIQSPKRFIVIVGAPGIGKSTLACVVAQYAWKRNWFPEGVSWMPLKGLKWVEGVSGTACSTLGASSDPDTQQPLPHINGKRLIVFDNAEDLLRRTPRRFLAWVVQLLDSCPHLKILLTSRRIIKPADLPEKCPLVPKHIHLRELDRTNSVRLLRQLCPNMDVEPAARIGDLCGHLPLALRVIGRLLGSRPDMTPESVAASLERDSDHDLTLSLSEYAACVQPSVEALAEPLRQALTTLSIFIGHFTLEGASALLNEDFEHTRQILGLLFESKLVEFESTINSYFVHTLIRIYLKKAPLPQQPSLRAEIRCRFVLYITQVMWRVAHHYDLMTKQQAHEKLYTHQHPQTPATTTSSATVAPSPGPAATPGTASGHHGGPAPSSPWAAGQAALRLFDRERPNIELALDLAGFTPAFFALLQLGKEVFKRRFEAMRRVELYERALGIIIAELIGQKMPSERPGEVAGGMGVGVVSRAADHEGASDRLVRKSNDSAGTAKAAQNEIEMASLVNPDIDYDLLADLASSTGVVPQPDPATAAEHPFQMSNTILGKLDMSQTLEAPVTSPSREITPEACFPPSFYLLSPSDELDAPEDLPPPVGGHTHAGQKTTIKLGEHHYLYLPFPAAADSHAHAHTHTPPAAAAAPGAGNGGGHSRDTSMLAADALVNALQSGKATMEDACRRAAEGTMVFLSAQLNVKRRPDFDGGCISSEQLSRDRLRKTLTEFAATYMQRSLSTGVGDIDRDMPPPLSLDRDVSALSALSNHSRVSRLTAPTEGWWWDRDATTTTTPAAEGPSSPIPDEPSAATATATSTASSGRYKVLSDILFQLGYAYRDMGLVSHAAALVKVAMNLVPVPVDTLSRESSDARHDQPQPHPVCCSTAISGAGRGSPRHGRDRCMLAGRPEIHVVAAEEEATQPAGAAEGHEELAHRGVHEERESRRTVSPASEQSARSSDGVPATISTVGGVDSERERRRIMATHRSEMASLEAKLMCDLGYYDEAGRYFQEALDIVEAVGAPVAQSEMHARLLFALAVYWWDYRHNASMAQQFYLRCLELRQRLNPGGLQTAHTMTSFGVVCGNCGELEAARKLLECSLQIKRRQLGRNHPEVGFAYHDLATVMVAKGDYRKAECLFKKSLALKQQVLPEYHLKIAETVHRLGLLYETQKRFRDAVPLFRQSLRAYEIAGAAANFADSAAELGATLLRLLPTPSCGEEADGRVPLVIINTVTNATTTHDEQHTERHTLLEEASLLLQKSLEVRRSLRKDPHLARHPSIGSNDVDDSLVLAATQLNVGWILLEKHQPRVAEDYIRSALEQLEQLRDYIPTILPPAPSPEFGASAIDRGMPTLDLPSTSDKGGEAVGEEIDPSYYDQVERERMLAREELLGKLRQCKAELCRGYFLLGRCLYEPTTAAATTTTAPSYAFGEQTEGQTLPGSDEFHCAGEMLLAVCRDNCEARERQVARQRCEKQKVLGWQAKLQAVFLILKKEQGLGSMAKLGPVEEDEDDHHLGTADGLGGGGGFGGGGPAETDGVAPLPLVSEEITVLGRFLNHDLHAAIAAIMTPQQTDIDTTGAATLQLPQAAAEAETERPSSIQAEGPPSRLAAAANAVLSPSRGSCVPQFGLTGQPTPTRTRHPGGGVGRDAVLVPMGVEHRQSSIEEEPEAEKD</sequence>
<feature type="compositionally biased region" description="Low complexity" evidence="1">
    <location>
        <begin position="1274"/>
        <end position="1283"/>
    </location>
</feature>
<organism evidence="3 4">
    <name type="scientific">Vitrella brassicaformis (strain CCMP3155)</name>
    <dbReference type="NCBI Taxonomy" id="1169540"/>
    <lineage>
        <taxon>Eukaryota</taxon>
        <taxon>Sar</taxon>
        <taxon>Alveolata</taxon>
        <taxon>Colpodellida</taxon>
        <taxon>Vitrellaceae</taxon>
        <taxon>Vitrella</taxon>
    </lineage>
</organism>
<dbReference type="Pfam" id="PF07647">
    <property type="entry name" value="SAM_2"/>
    <property type="match status" value="1"/>
</dbReference>
<dbReference type="PRINTS" id="PR00364">
    <property type="entry name" value="DISEASERSIST"/>
</dbReference>
<dbReference type="InterPro" id="IPR019734">
    <property type="entry name" value="TPR_rpt"/>
</dbReference>
<feature type="region of interest" description="Disordered" evidence="1">
    <location>
        <begin position="1384"/>
        <end position="1438"/>
    </location>
</feature>
<evidence type="ECO:0000313" key="3">
    <source>
        <dbReference type="EMBL" id="CEL98604.1"/>
    </source>
</evidence>
<reference evidence="3 4" key="1">
    <citation type="submission" date="2014-11" db="EMBL/GenBank/DDBJ databases">
        <authorList>
            <person name="Zhu J."/>
            <person name="Qi W."/>
            <person name="Song R."/>
        </authorList>
    </citation>
    <scope>NUCLEOTIDE SEQUENCE [LARGE SCALE GENOMIC DNA]</scope>
</reference>
<dbReference type="Pfam" id="PF13424">
    <property type="entry name" value="TPR_12"/>
    <property type="match status" value="1"/>
</dbReference>
<feature type="region of interest" description="Disordered" evidence="1">
    <location>
        <begin position="103"/>
        <end position="125"/>
    </location>
</feature>
<dbReference type="Pfam" id="PF12770">
    <property type="entry name" value="CHAT"/>
    <property type="match status" value="1"/>
</dbReference>
<dbReference type="VEuPathDB" id="CryptoDB:Vbra_20579"/>
<dbReference type="SUPFAM" id="SSF47769">
    <property type="entry name" value="SAM/Pointed domain"/>
    <property type="match status" value="1"/>
</dbReference>
<dbReference type="SMART" id="SM00454">
    <property type="entry name" value="SAM"/>
    <property type="match status" value="1"/>
</dbReference>
<dbReference type="InterPro" id="IPR001660">
    <property type="entry name" value="SAM"/>
</dbReference>
<feature type="compositionally biased region" description="Low complexity" evidence="1">
    <location>
        <begin position="1107"/>
        <end position="1117"/>
    </location>
</feature>
<dbReference type="SUPFAM" id="SSF48452">
    <property type="entry name" value="TPR-like"/>
    <property type="match status" value="2"/>
</dbReference>
<accession>A0A0G4ENP1</accession>
<dbReference type="PROSITE" id="PS50105">
    <property type="entry name" value="SAM_DOMAIN"/>
    <property type="match status" value="1"/>
</dbReference>
<feature type="compositionally biased region" description="Basic and acidic residues" evidence="1">
    <location>
        <begin position="1393"/>
        <end position="1411"/>
    </location>
</feature>
<dbReference type="Gene3D" id="1.25.40.10">
    <property type="entry name" value="Tetratricopeptide repeat domain"/>
    <property type="match status" value="1"/>
</dbReference>
<feature type="domain" description="SAM" evidence="2">
    <location>
        <begin position="149"/>
        <end position="212"/>
    </location>
</feature>
<feature type="compositionally biased region" description="Low complexity" evidence="1">
    <location>
        <begin position="37"/>
        <end position="49"/>
    </location>
</feature>
<evidence type="ECO:0000313" key="4">
    <source>
        <dbReference type="Proteomes" id="UP000041254"/>
    </source>
</evidence>
<feature type="region of interest" description="Disordered" evidence="1">
    <location>
        <begin position="1101"/>
        <end position="1127"/>
    </location>
</feature>
<evidence type="ECO:0000256" key="1">
    <source>
        <dbReference type="SAM" id="MobiDB-lite"/>
    </source>
</evidence>
<proteinExistence type="predicted"/>
<dbReference type="EMBL" id="CDMY01000274">
    <property type="protein sequence ID" value="CEL98604.1"/>
    <property type="molecule type" value="Genomic_DNA"/>
</dbReference>
<dbReference type="InterPro" id="IPR011990">
    <property type="entry name" value="TPR-like_helical_dom_sf"/>
</dbReference>
<dbReference type="InterPro" id="IPR007111">
    <property type="entry name" value="NACHT_NTPase"/>
</dbReference>